<keyword evidence="5 9" id="KW-0732">Signal</keyword>
<dbReference type="Pfam" id="PF06377">
    <property type="entry name" value="Adipokin_hormo"/>
    <property type="match status" value="1"/>
</dbReference>
<evidence type="ECO:0000256" key="1">
    <source>
        <dbReference type="ARBA" id="ARBA00004613"/>
    </source>
</evidence>
<evidence type="ECO:0000256" key="8">
    <source>
        <dbReference type="ARBA" id="ARBA00023320"/>
    </source>
</evidence>
<gene>
    <name evidence="10" type="primary">AKH1</name>
</gene>
<evidence type="ECO:0000256" key="3">
    <source>
        <dbReference type="ARBA" id="ARBA00022525"/>
    </source>
</evidence>
<keyword evidence="6" id="KW-0027">Amidation</keyword>
<comment type="similarity">
    <text evidence="2">Belongs to the AKH/HRTH/RPCH family.</text>
</comment>
<reference evidence="10" key="1">
    <citation type="journal article" date="2012" name="Insect Biochem. Mol. Biol.">
        <title>Analysis of lipolysis underlying lactation in the tsetse fly, Glossina morsitans.</title>
        <authorList>
            <person name="Attardo G.M."/>
            <person name="Benoit J.B."/>
            <person name="Michalkova V."/>
            <person name="Yang G."/>
            <person name="Roller L."/>
            <person name="Bohova J."/>
            <person name="Takac P."/>
            <person name="Aksoy S."/>
        </authorList>
    </citation>
    <scope>NUCLEOTIDE SEQUENCE</scope>
</reference>
<comment type="subcellular location">
    <subcellularLocation>
        <location evidence="1">Secreted</location>
    </subcellularLocation>
</comment>
<protein>
    <submittedName>
        <fullName evidence="10">Adipokinetic hormone 1</fullName>
    </submittedName>
</protein>
<name>F8SKD3_GLOMM</name>
<dbReference type="InterPro" id="IPR002047">
    <property type="entry name" value="Adipokinetic_hormone_CS"/>
</dbReference>
<keyword evidence="7" id="KW-0873">Pyrrolidone carboxylic acid</keyword>
<dbReference type="AlphaFoldDB" id="F8SKD3"/>
<organism evidence="10">
    <name type="scientific">Glossina morsitans morsitans</name>
    <name type="common">Savannah tsetse fly</name>
    <dbReference type="NCBI Taxonomy" id="37546"/>
    <lineage>
        <taxon>Eukaryota</taxon>
        <taxon>Metazoa</taxon>
        <taxon>Ecdysozoa</taxon>
        <taxon>Arthropoda</taxon>
        <taxon>Hexapoda</taxon>
        <taxon>Insecta</taxon>
        <taxon>Pterygota</taxon>
        <taxon>Neoptera</taxon>
        <taxon>Endopterygota</taxon>
        <taxon>Diptera</taxon>
        <taxon>Brachycera</taxon>
        <taxon>Muscomorpha</taxon>
        <taxon>Hippoboscoidea</taxon>
        <taxon>Glossinidae</taxon>
        <taxon>Glossina</taxon>
    </lineage>
</organism>
<dbReference type="InterPro" id="IPR010475">
    <property type="entry name" value="AKH/RPCH_hormone"/>
</dbReference>
<proteinExistence type="inferred from homology"/>
<evidence type="ECO:0000256" key="5">
    <source>
        <dbReference type="ARBA" id="ARBA00022729"/>
    </source>
</evidence>
<keyword evidence="4" id="KW-0372">Hormone</keyword>
<feature type="non-terminal residue" evidence="10">
    <location>
        <position position="86"/>
    </location>
</feature>
<dbReference type="GO" id="GO:0007218">
    <property type="term" value="P:neuropeptide signaling pathway"/>
    <property type="evidence" value="ECO:0007669"/>
    <property type="project" value="UniProtKB-KW"/>
</dbReference>
<evidence type="ECO:0000256" key="2">
    <source>
        <dbReference type="ARBA" id="ARBA00006145"/>
    </source>
</evidence>
<dbReference type="GO" id="GO:0005576">
    <property type="term" value="C:extracellular region"/>
    <property type="evidence" value="ECO:0007669"/>
    <property type="project" value="UniProtKB-SubCell"/>
</dbReference>
<evidence type="ECO:0000256" key="9">
    <source>
        <dbReference type="SAM" id="SignalP"/>
    </source>
</evidence>
<accession>F8SKD3</accession>
<feature type="chain" id="PRO_5003378482" evidence="9">
    <location>
        <begin position="23"/>
        <end position="86"/>
    </location>
</feature>
<dbReference type="PROSITE" id="PS00256">
    <property type="entry name" value="AKH"/>
    <property type="match status" value="1"/>
</dbReference>
<keyword evidence="3" id="KW-0964">Secreted</keyword>
<evidence type="ECO:0000256" key="4">
    <source>
        <dbReference type="ARBA" id="ARBA00022702"/>
    </source>
</evidence>
<keyword evidence="8" id="KW-0527">Neuropeptide</keyword>
<evidence type="ECO:0000256" key="6">
    <source>
        <dbReference type="ARBA" id="ARBA00022815"/>
    </source>
</evidence>
<dbReference type="EMBL" id="HQ640946">
    <property type="protein sequence ID" value="AEH25941.1"/>
    <property type="molecule type" value="Genomic_DNA"/>
</dbReference>
<sequence length="86" mass="10136">MNTIRVFVQFVFFALILICVECQLTFSPGWGKRSIASTSGSSRDYFDAQTGNCKTSNEMLVQLFRFMEVSMKWNFYSFFFFFFINI</sequence>
<feature type="signal peptide" evidence="9">
    <location>
        <begin position="1"/>
        <end position="22"/>
    </location>
</feature>
<dbReference type="GO" id="GO:0005179">
    <property type="term" value="F:hormone activity"/>
    <property type="evidence" value="ECO:0007669"/>
    <property type="project" value="UniProtKB-KW"/>
</dbReference>
<evidence type="ECO:0000256" key="7">
    <source>
        <dbReference type="ARBA" id="ARBA00023283"/>
    </source>
</evidence>
<evidence type="ECO:0000313" key="10">
    <source>
        <dbReference type="EMBL" id="AEH25941.1"/>
    </source>
</evidence>